<dbReference type="HOGENOM" id="CLU_2761295_0_0_1"/>
<dbReference type="Proteomes" id="UP000032141">
    <property type="component" value="Chromosome C6"/>
</dbReference>
<dbReference type="AlphaFoldDB" id="A0A0D3CS57"/>
<proteinExistence type="predicted"/>
<dbReference type="Gramene" id="Bo6g049420.1">
    <property type="protein sequence ID" value="Bo6g049420.1"/>
    <property type="gene ID" value="Bo6g049420"/>
</dbReference>
<evidence type="ECO:0000313" key="2">
    <source>
        <dbReference type="Proteomes" id="UP000032141"/>
    </source>
</evidence>
<accession>A0A0D3CS57</accession>
<protein>
    <submittedName>
        <fullName evidence="1">Uncharacterized protein</fullName>
    </submittedName>
</protein>
<evidence type="ECO:0000313" key="1">
    <source>
        <dbReference type="EnsemblPlants" id="Bo6g049420.1"/>
    </source>
</evidence>
<organism evidence="1 2">
    <name type="scientific">Brassica oleracea var. oleracea</name>
    <dbReference type="NCBI Taxonomy" id="109376"/>
    <lineage>
        <taxon>Eukaryota</taxon>
        <taxon>Viridiplantae</taxon>
        <taxon>Streptophyta</taxon>
        <taxon>Embryophyta</taxon>
        <taxon>Tracheophyta</taxon>
        <taxon>Spermatophyta</taxon>
        <taxon>Magnoliopsida</taxon>
        <taxon>eudicotyledons</taxon>
        <taxon>Gunneridae</taxon>
        <taxon>Pentapetalae</taxon>
        <taxon>rosids</taxon>
        <taxon>malvids</taxon>
        <taxon>Brassicales</taxon>
        <taxon>Brassicaceae</taxon>
        <taxon>Brassiceae</taxon>
        <taxon>Brassica</taxon>
    </lineage>
</organism>
<keyword evidence="2" id="KW-1185">Reference proteome</keyword>
<sequence length="70" mass="8681">MTTLRVFRCKFLVNVTTTLRGFRYKFHVKFTTNSHRFLPLNIKLKLKILFNIRNFKNFKYKTKYENQNIF</sequence>
<reference evidence="1 2" key="1">
    <citation type="journal article" date="2014" name="Genome Biol.">
        <title>Transcriptome and methylome profiling reveals relics of genome dominance in the mesopolyploid Brassica oleracea.</title>
        <authorList>
            <person name="Parkin I.A."/>
            <person name="Koh C."/>
            <person name="Tang H."/>
            <person name="Robinson S.J."/>
            <person name="Kagale S."/>
            <person name="Clarke W.E."/>
            <person name="Town C.D."/>
            <person name="Nixon J."/>
            <person name="Krishnakumar V."/>
            <person name="Bidwell S.L."/>
            <person name="Denoeud F."/>
            <person name="Belcram H."/>
            <person name="Links M.G."/>
            <person name="Just J."/>
            <person name="Clarke C."/>
            <person name="Bender T."/>
            <person name="Huebert T."/>
            <person name="Mason A.S."/>
            <person name="Pires J.C."/>
            <person name="Barker G."/>
            <person name="Moore J."/>
            <person name="Walley P.G."/>
            <person name="Manoli S."/>
            <person name="Batley J."/>
            <person name="Edwards D."/>
            <person name="Nelson M.N."/>
            <person name="Wang X."/>
            <person name="Paterson A.H."/>
            <person name="King G."/>
            <person name="Bancroft I."/>
            <person name="Chalhoub B."/>
            <person name="Sharpe A.G."/>
        </authorList>
    </citation>
    <scope>NUCLEOTIDE SEQUENCE</scope>
    <source>
        <strain evidence="1 2">cv. TO1000</strain>
    </source>
</reference>
<reference evidence="1" key="2">
    <citation type="submission" date="2015-03" db="UniProtKB">
        <authorList>
            <consortium name="EnsemblPlants"/>
        </authorList>
    </citation>
    <scope>IDENTIFICATION</scope>
</reference>
<dbReference type="EnsemblPlants" id="Bo6g049420.1">
    <property type="protein sequence ID" value="Bo6g049420.1"/>
    <property type="gene ID" value="Bo6g049420"/>
</dbReference>
<name>A0A0D3CS57_BRAOL</name>